<dbReference type="InterPro" id="IPR020471">
    <property type="entry name" value="AKR"/>
</dbReference>
<evidence type="ECO:0000313" key="3">
    <source>
        <dbReference type="EMBL" id="CAD8483368.1"/>
    </source>
</evidence>
<evidence type="ECO:0000256" key="1">
    <source>
        <dbReference type="ARBA" id="ARBA00023002"/>
    </source>
</evidence>
<name>A0A7S0EH46_9CRYP</name>
<dbReference type="PRINTS" id="PR00069">
    <property type="entry name" value="ALDKETRDTASE"/>
</dbReference>
<dbReference type="InterPro" id="IPR036812">
    <property type="entry name" value="NAD(P)_OxRdtase_dom_sf"/>
</dbReference>
<dbReference type="EMBL" id="HBEO01014776">
    <property type="protein sequence ID" value="CAD8483368.1"/>
    <property type="molecule type" value="Transcribed_RNA"/>
</dbReference>
<accession>A0A7S0EH46</accession>
<feature type="domain" description="NADP-dependent oxidoreductase" evidence="2">
    <location>
        <begin position="51"/>
        <end position="348"/>
    </location>
</feature>
<dbReference type="GO" id="GO:0016491">
    <property type="term" value="F:oxidoreductase activity"/>
    <property type="evidence" value="ECO:0007669"/>
    <property type="project" value="UniProtKB-KW"/>
</dbReference>
<dbReference type="InterPro" id="IPR050791">
    <property type="entry name" value="Aldo-Keto_reductase"/>
</dbReference>
<dbReference type="Gene3D" id="3.20.20.100">
    <property type="entry name" value="NADP-dependent oxidoreductase domain"/>
    <property type="match status" value="1"/>
</dbReference>
<reference evidence="3" key="1">
    <citation type="submission" date="2021-01" db="EMBL/GenBank/DDBJ databases">
        <authorList>
            <person name="Corre E."/>
            <person name="Pelletier E."/>
            <person name="Niang G."/>
            <person name="Scheremetjew M."/>
            <person name="Finn R."/>
            <person name="Kale V."/>
            <person name="Holt S."/>
            <person name="Cochrane G."/>
            <person name="Meng A."/>
            <person name="Brown T."/>
            <person name="Cohen L."/>
        </authorList>
    </citation>
    <scope>NUCLEOTIDE SEQUENCE</scope>
    <source>
        <strain evidence="3">CCMP325</strain>
    </source>
</reference>
<dbReference type="AlphaFoldDB" id="A0A7S0EH46"/>
<dbReference type="PANTHER" id="PTHR43625">
    <property type="entry name" value="AFLATOXIN B1 ALDEHYDE REDUCTASE"/>
    <property type="match status" value="1"/>
</dbReference>
<dbReference type="CDD" id="cd19093">
    <property type="entry name" value="AKR_AtPLR-like"/>
    <property type="match status" value="1"/>
</dbReference>
<dbReference type="InterPro" id="IPR018170">
    <property type="entry name" value="Aldo/ket_reductase_CS"/>
</dbReference>
<organism evidence="3">
    <name type="scientific">Hanusia phi</name>
    <dbReference type="NCBI Taxonomy" id="3032"/>
    <lineage>
        <taxon>Eukaryota</taxon>
        <taxon>Cryptophyceae</taxon>
        <taxon>Pyrenomonadales</taxon>
        <taxon>Geminigeraceae</taxon>
        <taxon>Hanusia</taxon>
    </lineage>
</organism>
<dbReference type="SUPFAM" id="SSF51430">
    <property type="entry name" value="NAD(P)-linked oxidoreductase"/>
    <property type="match status" value="1"/>
</dbReference>
<gene>
    <name evidence="3" type="ORF">HPHI1048_LOCUS10055</name>
</gene>
<dbReference type="PANTHER" id="PTHR43625:SF88">
    <property type="entry name" value="OS07G0143000 PROTEIN"/>
    <property type="match status" value="1"/>
</dbReference>
<keyword evidence="1" id="KW-0560">Oxidoreductase</keyword>
<sequence length="366" mass="40392">MLARPLPASRHAMLKKSLPRCVGPSPVSLKMGETQVKEEMIVLPGDVKVSRLGVGAWAWGDRVFWGYDDSQEQEAQKGFDKAVACGVNLFDTAEVYGIGTGWGHSETLCGKFARECADKTDMELVVATKFAPLPNRFLDGRKAVARALRASLERLGTDQCDLYQLHWPGFFADRQFWDGLADAYDAGLVKSVGVSNYSAKRLRAVHKLLKERDIPLATNQIQYSLLHRTPEMNGVKEACDELGVKILAYSPLAQGCLTGRYSSTNLPSGPRGRIFEQRMDKIDPLLSALKRIGEKQGKTCSQVALNWLICKDVIPIPGARNEKQAEENCGALGWRLSAEEVQELDEVSKSFVDSSVEFPGMPLAQM</sequence>
<dbReference type="PROSITE" id="PS00062">
    <property type="entry name" value="ALDOKETO_REDUCTASE_2"/>
    <property type="match status" value="1"/>
</dbReference>
<protein>
    <recommendedName>
        <fullName evidence="2">NADP-dependent oxidoreductase domain-containing protein</fullName>
    </recommendedName>
</protein>
<dbReference type="InterPro" id="IPR023210">
    <property type="entry name" value="NADP_OxRdtase_dom"/>
</dbReference>
<evidence type="ECO:0000259" key="2">
    <source>
        <dbReference type="Pfam" id="PF00248"/>
    </source>
</evidence>
<dbReference type="GO" id="GO:0005737">
    <property type="term" value="C:cytoplasm"/>
    <property type="evidence" value="ECO:0007669"/>
    <property type="project" value="TreeGrafter"/>
</dbReference>
<dbReference type="Pfam" id="PF00248">
    <property type="entry name" value="Aldo_ket_red"/>
    <property type="match status" value="1"/>
</dbReference>
<proteinExistence type="predicted"/>